<organism evidence="2 3">
    <name type="scientific">Aureobasidium subglaciale (strain EXF-2481)</name>
    <name type="common">Aureobasidium pullulans var. subglaciale</name>
    <dbReference type="NCBI Taxonomy" id="1043005"/>
    <lineage>
        <taxon>Eukaryota</taxon>
        <taxon>Fungi</taxon>
        <taxon>Dikarya</taxon>
        <taxon>Ascomycota</taxon>
        <taxon>Pezizomycotina</taxon>
        <taxon>Dothideomycetes</taxon>
        <taxon>Dothideomycetidae</taxon>
        <taxon>Dothideales</taxon>
        <taxon>Saccotheciaceae</taxon>
        <taxon>Aureobasidium</taxon>
    </lineage>
</organism>
<feature type="region of interest" description="Disordered" evidence="1">
    <location>
        <begin position="1"/>
        <end position="20"/>
    </location>
</feature>
<dbReference type="Proteomes" id="UP000030641">
    <property type="component" value="Unassembled WGS sequence"/>
</dbReference>
<accession>A0A074Y885</accession>
<sequence>MNALSKINPTSSHRSDFGTGGGDLSARTVINSVPTQWWREAVTCQSGREKLVAWIEFDNVVKVTTCEDFDEYVDVQYSQSSALRAMDPNRQLDVYKVLGPLDRPKAERFWKPKGADIVVSRPRARDIPTHAQWPYWDSTLLLRPRRRNRGQSRREYTPVDQEMMISCLRAHARRKTACISTTHLLTSNHRPISFTAPPDQAKSGP</sequence>
<feature type="compositionally biased region" description="Polar residues" evidence="1">
    <location>
        <begin position="1"/>
        <end position="12"/>
    </location>
</feature>
<proteinExistence type="predicted"/>
<dbReference type="InParanoid" id="A0A074Y885"/>
<name>A0A074Y885_AURSE</name>
<evidence type="ECO:0000313" key="2">
    <source>
        <dbReference type="EMBL" id="KEQ92174.1"/>
    </source>
</evidence>
<keyword evidence="3" id="KW-1185">Reference proteome</keyword>
<dbReference type="AlphaFoldDB" id="A0A074Y885"/>
<dbReference type="GeneID" id="25367423"/>
<reference evidence="2 3" key="1">
    <citation type="journal article" date="2014" name="BMC Genomics">
        <title>Genome sequencing of four Aureobasidium pullulans varieties: biotechnological potential, stress tolerance, and description of new species.</title>
        <authorList>
            <person name="Gostin Ar C."/>
            <person name="Ohm R.A."/>
            <person name="Kogej T."/>
            <person name="Sonjak S."/>
            <person name="Turk M."/>
            <person name="Zajc J."/>
            <person name="Zalar P."/>
            <person name="Grube M."/>
            <person name="Sun H."/>
            <person name="Han J."/>
            <person name="Sharma A."/>
            <person name="Chiniquy J."/>
            <person name="Ngan C.Y."/>
            <person name="Lipzen A."/>
            <person name="Barry K."/>
            <person name="Grigoriev I.V."/>
            <person name="Gunde-Cimerman N."/>
        </authorList>
    </citation>
    <scope>NUCLEOTIDE SEQUENCE [LARGE SCALE GENOMIC DNA]</scope>
    <source>
        <strain evidence="2 3">EXF-2481</strain>
    </source>
</reference>
<dbReference type="OrthoDB" id="10348943at2759"/>
<evidence type="ECO:0000256" key="1">
    <source>
        <dbReference type="SAM" id="MobiDB-lite"/>
    </source>
</evidence>
<gene>
    <name evidence="2" type="ORF">AUEXF2481DRAFT_434862</name>
</gene>
<dbReference type="EMBL" id="KL584772">
    <property type="protein sequence ID" value="KEQ92174.1"/>
    <property type="molecule type" value="Genomic_DNA"/>
</dbReference>
<dbReference type="RefSeq" id="XP_013340731.1">
    <property type="nucleotide sequence ID" value="XM_013485277.1"/>
</dbReference>
<evidence type="ECO:0000313" key="3">
    <source>
        <dbReference type="Proteomes" id="UP000030641"/>
    </source>
</evidence>
<dbReference type="HOGENOM" id="CLU_1337288_0_0_1"/>
<protein>
    <submittedName>
        <fullName evidence="2">Uncharacterized protein</fullName>
    </submittedName>
</protein>